<feature type="signal peptide" evidence="4">
    <location>
        <begin position="1"/>
        <end position="21"/>
    </location>
</feature>
<evidence type="ECO:0000256" key="4">
    <source>
        <dbReference type="SAM" id="SignalP"/>
    </source>
</evidence>
<evidence type="ECO:0000256" key="3">
    <source>
        <dbReference type="SAM" id="MobiDB-lite"/>
    </source>
</evidence>
<proteinExistence type="predicted"/>
<dbReference type="STRING" id="210143.A0A1R3IWT6"/>
<evidence type="ECO:0000313" key="6">
    <source>
        <dbReference type="Proteomes" id="UP000188268"/>
    </source>
</evidence>
<sequence>MVSTVKYLFILILTLIGPSRGQQSIGFGAFKRDNGPPSSSGSAAPANPHEHPCTPTYYCKGAFLSLRNAQEGDVDAGIHTEHMMEAVASAYGIFLQGRNGNESKPLTVFLCINDSNISTPILSLRDAVVRGIRKGLDDDRYRLFSNLTIAEREAFHGNITTKGSGDRVDIIFSTPGPPLGEIDMDDILERAAEIYWNMPCTEGPICFNKWKLTLEVNKNHTDVVEAGSFQNYEKKVLEHFGSKNYTASDPNLQKAVYTEDGVQVSGYDGWFLLTRPLNHPALQLYIEAPTHEEAVKLGSCVVADVKQFRALNASDVDKFVH</sequence>
<dbReference type="PANTHER" id="PTHR42946:SF1">
    <property type="entry name" value="PHOSPHOGLUCOMUTASE (ALPHA-D-GLUCOSE-1,6-BISPHOSPHATE-DEPENDENT)"/>
    <property type="match status" value="1"/>
</dbReference>
<feature type="chain" id="PRO_5012977946" evidence="4">
    <location>
        <begin position="22"/>
        <end position="321"/>
    </location>
</feature>
<feature type="region of interest" description="Disordered" evidence="3">
    <location>
        <begin position="27"/>
        <end position="48"/>
    </location>
</feature>
<gene>
    <name evidence="5" type="ORF">CCACVL1_09282</name>
</gene>
<evidence type="ECO:0000313" key="5">
    <source>
        <dbReference type="EMBL" id="OMO87057.1"/>
    </source>
</evidence>
<reference evidence="5 6" key="1">
    <citation type="submission" date="2013-09" db="EMBL/GenBank/DDBJ databases">
        <title>Corchorus capsularis genome sequencing.</title>
        <authorList>
            <person name="Alam M."/>
            <person name="Haque M.S."/>
            <person name="Islam M.S."/>
            <person name="Emdad E.M."/>
            <person name="Islam M.M."/>
            <person name="Ahmed B."/>
            <person name="Halim A."/>
            <person name="Hossen Q.M.M."/>
            <person name="Hossain M.Z."/>
            <person name="Ahmed R."/>
            <person name="Khan M.M."/>
            <person name="Islam R."/>
            <person name="Rashid M.M."/>
            <person name="Khan S.A."/>
            <person name="Rahman M.S."/>
            <person name="Alam M."/>
        </authorList>
    </citation>
    <scope>NUCLEOTIDE SEQUENCE [LARGE SCALE GENOMIC DNA]</scope>
    <source>
        <strain evidence="6">cv. CVL-1</strain>
        <tissue evidence="5">Whole seedling</tissue>
    </source>
</reference>
<comment type="cofactor">
    <cofactor evidence="1">
        <name>Mg(2+)</name>
        <dbReference type="ChEBI" id="CHEBI:18420"/>
    </cofactor>
</comment>
<dbReference type="GO" id="GO:0004615">
    <property type="term" value="F:phosphomannomutase activity"/>
    <property type="evidence" value="ECO:0007669"/>
    <property type="project" value="TreeGrafter"/>
</dbReference>
<keyword evidence="6" id="KW-1185">Reference proteome</keyword>
<evidence type="ECO:0000256" key="2">
    <source>
        <dbReference type="ARBA" id="ARBA00022553"/>
    </source>
</evidence>
<dbReference type="InterPro" id="IPR036900">
    <property type="entry name" value="A-D-PHexomutase_C_sf"/>
</dbReference>
<dbReference type="SUPFAM" id="SSF55957">
    <property type="entry name" value="Phosphoglucomutase, C-terminal domain"/>
    <property type="match status" value="1"/>
</dbReference>
<accession>A0A1R3IWT6</accession>
<comment type="caution">
    <text evidence="5">The sequence shown here is derived from an EMBL/GenBank/DDBJ whole genome shotgun (WGS) entry which is preliminary data.</text>
</comment>
<dbReference type="AlphaFoldDB" id="A0A1R3IWT6"/>
<dbReference type="PANTHER" id="PTHR42946">
    <property type="entry name" value="PHOSPHOHEXOSE MUTASE"/>
    <property type="match status" value="1"/>
</dbReference>
<name>A0A1R3IWT6_COCAP</name>
<feature type="compositionally biased region" description="Low complexity" evidence="3">
    <location>
        <begin position="35"/>
        <end position="47"/>
    </location>
</feature>
<dbReference type="Gramene" id="OMO87057">
    <property type="protein sequence ID" value="OMO87057"/>
    <property type="gene ID" value="CCACVL1_09282"/>
</dbReference>
<evidence type="ECO:0000256" key="1">
    <source>
        <dbReference type="ARBA" id="ARBA00001946"/>
    </source>
</evidence>
<dbReference type="InterPro" id="IPR050060">
    <property type="entry name" value="Phosphoglucosamine_mutase"/>
</dbReference>
<dbReference type="Proteomes" id="UP000188268">
    <property type="component" value="Unassembled WGS sequence"/>
</dbReference>
<keyword evidence="4" id="KW-0732">Signal</keyword>
<dbReference type="EMBL" id="AWWV01009322">
    <property type="protein sequence ID" value="OMO87057.1"/>
    <property type="molecule type" value="Genomic_DNA"/>
</dbReference>
<protein>
    <submittedName>
        <fullName evidence="5">Phosphoglucosamine mutase</fullName>
    </submittedName>
</protein>
<dbReference type="GO" id="GO:0009570">
    <property type="term" value="C:chloroplast stroma"/>
    <property type="evidence" value="ECO:0007669"/>
    <property type="project" value="TreeGrafter"/>
</dbReference>
<keyword evidence="2" id="KW-0597">Phosphoprotein</keyword>
<organism evidence="5 6">
    <name type="scientific">Corchorus capsularis</name>
    <name type="common">Jute</name>
    <dbReference type="NCBI Taxonomy" id="210143"/>
    <lineage>
        <taxon>Eukaryota</taxon>
        <taxon>Viridiplantae</taxon>
        <taxon>Streptophyta</taxon>
        <taxon>Embryophyta</taxon>
        <taxon>Tracheophyta</taxon>
        <taxon>Spermatophyta</taxon>
        <taxon>Magnoliopsida</taxon>
        <taxon>eudicotyledons</taxon>
        <taxon>Gunneridae</taxon>
        <taxon>Pentapetalae</taxon>
        <taxon>rosids</taxon>
        <taxon>malvids</taxon>
        <taxon>Malvales</taxon>
        <taxon>Malvaceae</taxon>
        <taxon>Grewioideae</taxon>
        <taxon>Apeibeae</taxon>
        <taxon>Corchorus</taxon>
    </lineage>
</organism>